<feature type="domain" description="Peptidase C50" evidence="6">
    <location>
        <begin position="1989"/>
        <end position="2083"/>
    </location>
</feature>
<dbReference type="InterPro" id="IPR056933">
    <property type="entry name" value="TPR_ESP1"/>
</dbReference>
<dbReference type="STRING" id="56857.A0A200PZV9"/>
<evidence type="ECO:0000256" key="3">
    <source>
        <dbReference type="ARBA" id="ARBA00022801"/>
    </source>
</evidence>
<reference evidence="7 8" key="1">
    <citation type="journal article" date="2017" name="Mol. Plant">
        <title>The Genome of Medicinal Plant Macleaya cordata Provides New Insights into Benzylisoquinoline Alkaloids Metabolism.</title>
        <authorList>
            <person name="Liu X."/>
            <person name="Liu Y."/>
            <person name="Huang P."/>
            <person name="Ma Y."/>
            <person name="Qing Z."/>
            <person name="Tang Q."/>
            <person name="Cao H."/>
            <person name="Cheng P."/>
            <person name="Zheng Y."/>
            <person name="Yuan Z."/>
            <person name="Zhou Y."/>
            <person name="Liu J."/>
            <person name="Tang Z."/>
            <person name="Zhuo Y."/>
            <person name="Zhang Y."/>
            <person name="Yu L."/>
            <person name="Huang J."/>
            <person name="Yang P."/>
            <person name="Peng Q."/>
            <person name="Zhang J."/>
            <person name="Jiang W."/>
            <person name="Zhang Z."/>
            <person name="Lin K."/>
            <person name="Ro D.K."/>
            <person name="Chen X."/>
            <person name="Xiong X."/>
            <person name="Shang Y."/>
            <person name="Huang S."/>
            <person name="Zeng J."/>
        </authorList>
    </citation>
    <scope>NUCLEOTIDE SEQUENCE [LARGE SCALE GENOMIC DNA]</scope>
    <source>
        <strain evidence="8">cv. BLH2017</strain>
        <tissue evidence="7">Root</tissue>
    </source>
</reference>
<dbReference type="OrthoDB" id="10255632at2759"/>
<organism evidence="7 8">
    <name type="scientific">Macleaya cordata</name>
    <name type="common">Five-seeded plume-poppy</name>
    <name type="synonym">Bocconia cordata</name>
    <dbReference type="NCBI Taxonomy" id="56857"/>
    <lineage>
        <taxon>Eukaryota</taxon>
        <taxon>Viridiplantae</taxon>
        <taxon>Streptophyta</taxon>
        <taxon>Embryophyta</taxon>
        <taxon>Tracheophyta</taxon>
        <taxon>Spermatophyta</taxon>
        <taxon>Magnoliopsida</taxon>
        <taxon>Ranunculales</taxon>
        <taxon>Papaveraceae</taxon>
        <taxon>Papaveroideae</taxon>
        <taxon>Macleaya</taxon>
    </lineage>
</organism>
<keyword evidence="4" id="KW-0159">Chromosome partition</keyword>
<dbReference type="EMBL" id="MVGT01003541">
    <property type="protein sequence ID" value="OVA03751.1"/>
    <property type="molecule type" value="Genomic_DNA"/>
</dbReference>
<dbReference type="PROSITE" id="PS51700">
    <property type="entry name" value="SEPARIN"/>
    <property type="match status" value="1"/>
</dbReference>
<dbReference type="Pfam" id="PF25113">
    <property type="entry name" value="TPR_ESP1_2nd"/>
    <property type="match status" value="1"/>
</dbReference>
<dbReference type="InterPro" id="IPR056932">
    <property type="entry name" value="TPR_ESP1_2nd"/>
</dbReference>
<comment type="catalytic activity">
    <reaction evidence="1">
        <text>All bonds known to be hydrolyzed by this endopeptidase have arginine in P1 and an acidic residue in P4. P6 is often occupied by an acidic residue or by a hydroxy-amino-acid residue, the phosphorylation of which enhances cleavage.</text>
        <dbReference type="EC" id="3.4.22.49"/>
    </reaction>
</comment>
<dbReference type="InterPro" id="IPR030397">
    <property type="entry name" value="SEPARIN_core_dom"/>
</dbReference>
<sequence>MASTVELSLITRLEDNSDYKGLHQAFSDYLQSFSDFITLDDNPNSTKQSMNIKKKNSKTAKKNNVSDPKLIRSLAKQFLPFISRALKILPKRLSEPPKPGGGEEEEEIALELFSVYRLCLNCLSCISSCLDGKPFSIHFQRIRMVHCFEVWGRYGEAESEGFLILESLRSISLVKGKKVEERFIPDLGTENEDPELACLIMEIVVSLVKCAYKSQSKKEATFRRVLTLMDQVRTWLRVLDSKAFERLHRVLVTNLYKCTLFMLGEDACFEGDLLHIFCMTTLSECLKSYTKDQFLKFAHNICSSIRSQWVSRPTLILDILQCLLVSILCECKVDVEYTVNEFLNLVHYCIKRCQIANADTCRDVAKYLEKMAGEFIQQVAGPIDSILRLYAAGSHFMGSEFQSRCSEFANSGSSKVESVVAFLHGNGKKLQYIASSLGSLARYFHIDNKDFHSSPSSAERDSRSLPCAAILSDFECSNACKNKHGKTSLLSYLNALEFFCQPFTELFTKASIEIVAEQEASSFSSTSYIQDACHQFCDVFLITFSHTSERQRDRVYDSRKTLLNAAIAAFVVSLSTNNNIQKSVDCIDRIVSMGWVQSTEMKFLVSSLYNIGAGLYNNKQPKLASVSLEVCCRASWSRVSLLCKKFKKKSEGIYDELSEEAITGFVTEACMKSVALLDVLHHCGSPNLYTNIIDSLSHWSLARNLFESLIVPATLVKKCVKIMYKDFKDVEVEDNAPTLYSLLSKSSSAWSKKTFSIILEQELLAYEEMEAQNMNLSRRMQLKILNILLLNIYVTEDYCLQKSRILIKQGRLVRTRGIEGLNNCIQCLSEAISTHNKMPGESSNYAQVSHQLALAYCLHALCIQEAQSNFEVILRDIHHALKLWLSIDWSLDVHGELVTENAIPLLCTVADLLSLKGSSQFQNDVSKLIIIFLKRKNVPLEQCLAMLWADGKLTHALCTSPVDEDFLSDFERNFGVDSNAISFWISCIKDSPELLIGFRQKFSLSDSILAQVGHYHSGSPLGSDVTINEVKEVTSALISRVRSHKLVFLAGCLYYDLSERYISNGQLFEALSYSREALRLRTKLLQKKFICTFRQLPKSSSEIGETTHQREHDYIHLEVLESVATEVWPYITDSWTSESRVLSQWNVLRCYLESVLQVGIIHEATGNATAAEALFLQGKHISCTESLPIFRIAFASALGEVYHKKQLWDLAENELNVAKQILVGSSKSISCKRCKLTLEVTIDQRIGDLTKSRLDGATRASSVNSLSLALDLYRSALTKLNLPEWENSFSFSEETNQSDTKEICSLKDKGEGSHVNVVPKKSRKSKKASKHLTMEQNLEPVHMPMMTRSRYRSSHNKSVQVEEMMDSECPKSSNQNCVSAGHDTHSQIRPFSELSRSSIAESGREELCVCHSKNCWRCLLMKVMERGNMQDFIYMKWEFHRRRLQLRLLIEIGKCTGVLGEIHETHEIFWQSISVLVNGKTPGGTNSATPHSVLLEFIGKESQGDVFAIEHAAILYNISWFSLKNYRTECTRIACCDLSCIQIPQIVSWLLQAFILCCELPLLFQKVSRLLAVIFLLSTSGGPLCLPHFSDKVLSVSHWAAYFHQASVGTYLNHQFLSNPSGQLRTCNLKDFEVCLPSLLTCSLFLYYRLAPERIEDLEKLVTDFFQGLPSITAICISLLGREFANLLRDILPSPSSFPAWILLSRLTSNAQPIVMILPADLIVEEALDDDANSGRGSISEGKDSSKKWLCPWGCTVVDDVAPQFKVILEENYLSSSVSPSVDTQGNRLLWWTWRRKLNDRLDKFLRSLEESWLGPWKCLLLGEPSDCTRLNSVLSKLLADLKCKCEFDGNENLLRVVLGGVGSVPETEACVSQFLLHKGYIGRGRCGGKKCGFSDTACDIVESLSLLPQQLILEAASKLGNEYVEREPVVLVLDSEVQMLPWENLPVMRKQETYRMPSLGSITAVLRTVYHLEEHIGSTAAIFPSIDPLDAFYLLNPSGDLDRTQVEFEEWFRDQKLEGKAGMAPPTEELVLALKNHDLFIYFGHGSGAQYIPGHEIQKLKKCAATLLMGCSSGCLSLMGSYNPQGAVLSYLLAGSPAIIANLWEVTDKDIDRFGKAMLNAWLQERSNDSSDNAPCSLVVQEFGSMNISSSSKGNAKKKVSRGKKLKDDSNNLLESSKDSCGHRPMIGSFMSQAREACTLPLLIGASPVCYGVPTSIRKKKDL</sequence>
<evidence type="ECO:0000313" key="7">
    <source>
        <dbReference type="EMBL" id="OVA03751.1"/>
    </source>
</evidence>
<feature type="compositionally biased region" description="Basic and acidic residues" evidence="5">
    <location>
        <begin position="2167"/>
        <end position="2181"/>
    </location>
</feature>
<dbReference type="Proteomes" id="UP000195402">
    <property type="component" value="Unassembled WGS sequence"/>
</dbReference>
<dbReference type="InParanoid" id="A0A200PZV9"/>
<dbReference type="GO" id="GO:0051307">
    <property type="term" value="P:meiotic chromosome separation"/>
    <property type="evidence" value="ECO:0007669"/>
    <property type="project" value="TreeGrafter"/>
</dbReference>
<evidence type="ECO:0000256" key="2">
    <source>
        <dbReference type="ARBA" id="ARBA00012489"/>
    </source>
</evidence>
<evidence type="ECO:0000313" key="8">
    <source>
        <dbReference type="Proteomes" id="UP000195402"/>
    </source>
</evidence>
<name>A0A200PZV9_MACCD</name>
<dbReference type="InterPro" id="IPR005314">
    <property type="entry name" value="Peptidase_C50"/>
</dbReference>
<dbReference type="GO" id="GO:0004197">
    <property type="term" value="F:cysteine-type endopeptidase activity"/>
    <property type="evidence" value="ECO:0007669"/>
    <property type="project" value="InterPro"/>
</dbReference>
<dbReference type="GO" id="GO:0006508">
    <property type="term" value="P:proteolysis"/>
    <property type="evidence" value="ECO:0007669"/>
    <property type="project" value="InterPro"/>
</dbReference>
<dbReference type="GO" id="GO:0005634">
    <property type="term" value="C:nucleus"/>
    <property type="evidence" value="ECO:0007669"/>
    <property type="project" value="InterPro"/>
</dbReference>
<dbReference type="PANTHER" id="PTHR12792">
    <property type="entry name" value="EXTRA SPINDLE POLES 1-RELATED"/>
    <property type="match status" value="1"/>
</dbReference>
<keyword evidence="3" id="KW-0378">Hydrolase</keyword>
<feature type="compositionally biased region" description="Basic residues" evidence="5">
    <location>
        <begin position="1320"/>
        <end position="1330"/>
    </location>
</feature>
<accession>A0A200PZV9</accession>
<protein>
    <recommendedName>
        <fullName evidence="2">separase</fullName>
        <ecNumber evidence="2">3.4.22.49</ecNumber>
    </recommendedName>
</protein>
<feature type="compositionally biased region" description="Basic residues" evidence="5">
    <location>
        <begin position="2156"/>
        <end position="2166"/>
    </location>
</feature>
<gene>
    <name evidence="7" type="ORF">BVC80_8845g3</name>
</gene>
<dbReference type="GO" id="GO:0072686">
    <property type="term" value="C:mitotic spindle"/>
    <property type="evidence" value="ECO:0007669"/>
    <property type="project" value="TreeGrafter"/>
</dbReference>
<comment type="caution">
    <text evidence="7">The sequence shown here is derived from an EMBL/GenBank/DDBJ whole genome shotgun (WGS) entry which is preliminary data.</text>
</comment>
<dbReference type="OMA" id="SYCANKC"/>
<dbReference type="EC" id="3.4.22.49" evidence="2"/>
<evidence type="ECO:0000256" key="5">
    <source>
        <dbReference type="SAM" id="MobiDB-lite"/>
    </source>
</evidence>
<dbReference type="GO" id="GO:0005737">
    <property type="term" value="C:cytoplasm"/>
    <property type="evidence" value="ECO:0007669"/>
    <property type="project" value="TreeGrafter"/>
</dbReference>
<keyword evidence="8" id="KW-1185">Reference proteome</keyword>
<dbReference type="FunCoup" id="A0A200PZV9">
    <property type="interactions" value="676"/>
</dbReference>
<evidence type="ECO:0000256" key="4">
    <source>
        <dbReference type="ARBA" id="ARBA00022829"/>
    </source>
</evidence>
<dbReference type="Pfam" id="PF03568">
    <property type="entry name" value="Separin_C"/>
    <property type="match status" value="1"/>
</dbReference>
<feature type="region of interest" description="Disordered" evidence="5">
    <location>
        <begin position="1306"/>
        <end position="1331"/>
    </location>
</feature>
<proteinExistence type="predicted"/>
<evidence type="ECO:0000256" key="1">
    <source>
        <dbReference type="ARBA" id="ARBA00000451"/>
    </source>
</evidence>
<evidence type="ECO:0000259" key="6">
    <source>
        <dbReference type="PROSITE" id="PS51700"/>
    </source>
</evidence>
<dbReference type="PANTHER" id="PTHR12792:SF0">
    <property type="entry name" value="SEPARIN"/>
    <property type="match status" value="1"/>
</dbReference>
<dbReference type="Pfam" id="PF25110">
    <property type="entry name" value="TPR_ESP1"/>
    <property type="match status" value="1"/>
</dbReference>
<feature type="region of interest" description="Disordered" evidence="5">
    <location>
        <begin position="2150"/>
        <end position="2181"/>
    </location>
</feature>